<dbReference type="InterPro" id="IPR006059">
    <property type="entry name" value="SBP"/>
</dbReference>
<evidence type="ECO:0000313" key="2">
    <source>
        <dbReference type="Proteomes" id="UP001333102"/>
    </source>
</evidence>
<dbReference type="CDD" id="cd13585">
    <property type="entry name" value="PBP2_TMBP_like"/>
    <property type="match status" value="1"/>
</dbReference>
<gene>
    <name evidence="1" type="ORF">VLY81_01950</name>
</gene>
<dbReference type="Pfam" id="PF01547">
    <property type="entry name" value="SBP_bac_1"/>
    <property type="match status" value="1"/>
</dbReference>
<name>A0ABZ1BR28_9FIRM</name>
<dbReference type="RefSeq" id="WP_324669349.1">
    <property type="nucleotide sequence ID" value="NZ_CP141614.1"/>
</dbReference>
<evidence type="ECO:0000313" key="1">
    <source>
        <dbReference type="EMBL" id="WRP14960.1"/>
    </source>
</evidence>
<dbReference type="PANTHER" id="PTHR43649:SF12">
    <property type="entry name" value="DIACETYLCHITOBIOSE BINDING PROTEIN DASA"/>
    <property type="match status" value="1"/>
</dbReference>
<dbReference type="Gene3D" id="3.40.190.10">
    <property type="entry name" value="Periplasmic binding protein-like II"/>
    <property type="match status" value="1"/>
</dbReference>
<protein>
    <submittedName>
        <fullName evidence="1">Sugar ABC transporter substrate-binding protein</fullName>
    </submittedName>
</protein>
<sequence>MTRLWHDLWGRSVGAAFVVLVLVATLAAADAMAKTRITVFAWGNAQEMQNRRAQTEAFMKANPDVEVQLEVSPPGPDWERKLDTMLAAGTAADVIMMSADWHGNRGRRGIFTDLRPFVERDGLNLEAVLLPGIDNGYVWPNGFREGMPITGASLVVAFNKDMFDDAGLAYPTRGWTWDDFLAYARKLTRGEGLQKIYGAADHWGIATLAPHIFGGRIFNDDHSQILADDPKVAKGIQFFLDMMKVDRVMPDAAASQGMPSDQRFYAGRAGMIFMATWDIPTFQQRIGKRFAWDIVPMPADPATARPVTLIWTTGYAVNAKAKDKDAAWRYVKFMSTDPRASEIAAQIAIPSVKDVAYSTFVKQSQPGWVPIDLTAFVDSFAFGILNPMGGYYAKINDEYNRAWEAIYLGKVDPVSGMQEFAKKAREILATLQ</sequence>
<dbReference type="InterPro" id="IPR050490">
    <property type="entry name" value="Bact_solute-bd_prot1"/>
</dbReference>
<dbReference type="SUPFAM" id="SSF53850">
    <property type="entry name" value="Periplasmic binding protein-like II"/>
    <property type="match status" value="1"/>
</dbReference>
<accession>A0ABZ1BR28</accession>
<proteinExistence type="predicted"/>
<organism evidence="1 2">
    <name type="scientific">Geochorda subterranea</name>
    <dbReference type="NCBI Taxonomy" id="3109564"/>
    <lineage>
        <taxon>Bacteria</taxon>
        <taxon>Bacillati</taxon>
        <taxon>Bacillota</taxon>
        <taxon>Limnochordia</taxon>
        <taxon>Limnochordales</taxon>
        <taxon>Geochordaceae</taxon>
        <taxon>Geochorda</taxon>
    </lineage>
</organism>
<reference evidence="2" key="1">
    <citation type="submission" date="2023-12" db="EMBL/GenBank/DDBJ databases">
        <title>Novel isolates from deep terrestrial aquifers shed light on the physiology and ecology of the class Limnochordia.</title>
        <authorList>
            <person name="Karnachuk O.V."/>
            <person name="Lukina A.P."/>
            <person name="Avakyan M.R."/>
            <person name="Kadnikov V."/>
            <person name="Begmatov S."/>
            <person name="Beletsky A.V."/>
            <person name="Mardanov A.V."/>
            <person name="Ravin N.V."/>
        </authorList>
    </citation>
    <scope>NUCLEOTIDE SEQUENCE [LARGE SCALE GENOMIC DNA]</scope>
    <source>
        <strain evidence="2">LN</strain>
    </source>
</reference>
<keyword evidence="2" id="KW-1185">Reference proteome</keyword>
<dbReference type="EMBL" id="CP141614">
    <property type="protein sequence ID" value="WRP14960.1"/>
    <property type="molecule type" value="Genomic_DNA"/>
</dbReference>
<dbReference type="PANTHER" id="PTHR43649">
    <property type="entry name" value="ARABINOSE-BINDING PROTEIN-RELATED"/>
    <property type="match status" value="1"/>
</dbReference>
<dbReference type="Proteomes" id="UP001333102">
    <property type="component" value="Chromosome"/>
</dbReference>